<feature type="transmembrane region" description="Helical" evidence="7">
    <location>
        <begin position="34"/>
        <end position="52"/>
    </location>
</feature>
<gene>
    <name evidence="8" type="ORF">IXB50_05705</name>
</gene>
<dbReference type="AlphaFoldDB" id="A0A947DE45"/>
<accession>A0A947DE45</accession>
<keyword evidence="9" id="KW-1185">Reference proteome</keyword>
<dbReference type="EC" id="2.5.1.115" evidence="8"/>
<dbReference type="Proteomes" id="UP000717364">
    <property type="component" value="Unassembled WGS sequence"/>
</dbReference>
<dbReference type="GO" id="GO:0010176">
    <property type="term" value="F:homogentisate phytyltransferase activity"/>
    <property type="evidence" value="ECO:0007669"/>
    <property type="project" value="UniProtKB-EC"/>
</dbReference>
<evidence type="ECO:0000256" key="1">
    <source>
        <dbReference type="ARBA" id="ARBA00004141"/>
    </source>
</evidence>
<evidence type="ECO:0000256" key="5">
    <source>
        <dbReference type="ARBA" id="ARBA00022989"/>
    </source>
</evidence>
<evidence type="ECO:0000313" key="8">
    <source>
        <dbReference type="EMBL" id="MBT9314913.1"/>
    </source>
</evidence>
<evidence type="ECO:0000256" key="7">
    <source>
        <dbReference type="SAM" id="Phobius"/>
    </source>
</evidence>
<keyword evidence="6 7" id="KW-0472">Membrane</keyword>
<dbReference type="InterPro" id="IPR044878">
    <property type="entry name" value="UbiA_sf"/>
</dbReference>
<feature type="transmembrane region" description="Helical" evidence="7">
    <location>
        <begin position="267"/>
        <end position="286"/>
    </location>
</feature>
<feature type="transmembrane region" description="Helical" evidence="7">
    <location>
        <begin position="72"/>
        <end position="92"/>
    </location>
</feature>
<dbReference type="InterPro" id="IPR000537">
    <property type="entry name" value="UbiA_prenyltransferase"/>
</dbReference>
<comment type="subcellular location">
    <subcellularLocation>
        <location evidence="1">Membrane</location>
        <topology evidence="1">Multi-pass membrane protein</topology>
    </subcellularLocation>
</comment>
<feature type="transmembrane region" description="Helical" evidence="7">
    <location>
        <begin position="138"/>
        <end position="156"/>
    </location>
</feature>
<evidence type="ECO:0000256" key="2">
    <source>
        <dbReference type="ARBA" id="ARBA00005985"/>
    </source>
</evidence>
<evidence type="ECO:0000256" key="4">
    <source>
        <dbReference type="ARBA" id="ARBA00022692"/>
    </source>
</evidence>
<name>A0A947DE45_9CYAN</name>
<dbReference type="EMBL" id="JADOES010000008">
    <property type="protein sequence ID" value="MBT9314913.1"/>
    <property type="molecule type" value="Genomic_DNA"/>
</dbReference>
<organism evidence="8 9">
    <name type="scientific">Leptothoe spongobia TAU-MAC 1115</name>
    <dbReference type="NCBI Taxonomy" id="1967444"/>
    <lineage>
        <taxon>Bacteria</taxon>
        <taxon>Bacillati</taxon>
        <taxon>Cyanobacteriota</taxon>
        <taxon>Cyanophyceae</taxon>
        <taxon>Nodosilineales</taxon>
        <taxon>Cymatolegaceae</taxon>
        <taxon>Leptothoe</taxon>
        <taxon>Leptothoe spongobia</taxon>
    </lineage>
</organism>
<evidence type="ECO:0000256" key="6">
    <source>
        <dbReference type="ARBA" id="ARBA00023136"/>
    </source>
</evidence>
<comment type="similarity">
    <text evidence="2">Belongs to the UbiA prenyltransferase family.</text>
</comment>
<protein>
    <submittedName>
        <fullName evidence="8">Homogentisate phytyltransferase</fullName>
        <ecNumber evidence="8">2.5.1.115</ecNumber>
    </submittedName>
</protein>
<keyword evidence="5 7" id="KW-1133">Transmembrane helix</keyword>
<feature type="transmembrane region" description="Helical" evidence="7">
    <location>
        <begin position="306"/>
        <end position="324"/>
    </location>
</feature>
<feature type="transmembrane region" description="Helical" evidence="7">
    <location>
        <begin position="241"/>
        <end position="260"/>
    </location>
</feature>
<dbReference type="Gene3D" id="1.10.357.140">
    <property type="entry name" value="UbiA prenyltransferase"/>
    <property type="match status" value="1"/>
</dbReference>
<dbReference type="PANTHER" id="PTHR43009:SF7">
    <property type="entry name" value="HOMOGENTISATE GERANYLGERANYLTRANSFERASE, CHLOROPLASTIC"/>
    <property type="match status" value="1"/>
</dbReference>
<reference evidence="8" key="1">
    <citation type="submission" date="2020-11" db="EMBL/GenBank/DDBJ databases">
        <authorList>
            <person name="Konstantinou D."/>
            <person name="Gkelis S."/>
            <person name="Popin R."/>
            <person name="Fewer D."/>
            <person name="Sivonen K."/>
        </authorList>
    </citation>
    <scope>NUCLEOTIDE SEQUENCE</scope>
    <source>
        <strain evidence="8">TAU-MAC 1115</strain>
    </source>
</reference>
<dbReference type="NCBIfam" id="NF009525">
    <property type="entry name" value="PRK12887.1"/>
    <property type="match status" value="1"/>
</dbReference>
<evidence type="ECO:0000313" key="9">
    <source>
        <dbReference type="Proteomes" id="UP000717364"/>
    </source>
</evidence>
<feature type="transmembrane region" description="Helical" evidence="7">
    <location>
        <begin position="202"/>
        <end position="221"/>
    </location>
</feature>
<dbReference type="PANTHER" id="PTHR43009">
    <property type="entry name" value="HOMOGENTISATE SOLANESYLTRANSFERASE, CHLOROPLASTIC"/>
    <property type="match status" value="1"/>
</dbReference>
<dbReference type="RefSeq" id="WP_246564132.1">
    <property type="nucleotide sequence ID" value="NZ_JADOES010000008.1"/>
</dbReference>
<sequence length="327" mass="36130">MPMTKSALSRPSLNLIQSPIPWLQAFWKFSRPHTIVGTSLSVLGLFAIAWAARHPLGLSPGTFHVWQGVSSLWITWLACICTNIYIVGLNQIEDVAADRVNKPYLPIASGAFSAPQAKMLVGIACSCAILLAVVSQSLYLIVTVWLSLAIGTAYSLPPLQLKRFAFVGPYCKLLVRGPVVNLGIFLHASSQLGLIPQIPWRIGALTLVVVAFSGAIALLKGLRDNEAQSIDETEASRVAQLVWWLLTVCYSSLIIAATFIPGINAGFLIVTHVLALIYFWYLGYQVQHSPGNTDNASFTYREYYQFIWKLFFIEYLIFPTACLLHQI</sequence>
<reference evidence="8" key="2">
    <citation type="journal article" date="2021" name="Mar. Drugs">
        <title>Genome Reduction and Secondary Metabolism of the Marine Sponge-Associated Cyanobacterium Leptothoe.</title>
        <authorList>
            <person name="Konstantinou D."/>
            <person name="Popin R.V."/>
            <person name="Fewer D.P."/>
            <person name="Sivonen K."/>
            <person name="Gkelis S."/>
        </authorList>
    </citation>
    <scope>NUCLEOTIDE SEQUENCE</scope>
    <source>
        <strain evidence="8">TAU-MAC 1115</strain>
    </source>
</reference>
<dbReference type="Pfam" id="PF01040">
    <property type="entry name" value="UbiA"/>
    <property type="match status" value="1"/>
</dbReference>
<keyword evidence="4 7" id="KW-0812">Transmembrane</keyword>
<keyword evidence="3 8" id="KW-0808">Transferase</keyword>
<evidence type="ECO:0000256" key="3">
    <source>
        <dbReference type="ARBA" id="ARBA00022679"/>
    </source>
</evidence>
<dbReference type="GO" id="GO:0016020">
    <property type="term" value="C:membrane"/>
    <property type="evidence" value="ECO:0007669"/>
    <property type="project" value="UniProtKB-SubCell"/>
</dbReference>
<comment type="caution">
    <text evidence="8">The sequence shown here is derived from an EMBL/GenBank/DDBJ whole genome shotgun (WGS) entry which is preliminary data.</text>
</comment>
<proteinExistence type="inferred from homology"/>